<organism evidence="2 3">
    <name type="scientific">Caballeronia ptereochthonis</name>
    <dbReference type="NCBI Taxonomy" id="1777144"/>
    <lineage>
        <taxon>Bacteria</taxon>
        <taxon>Pseudomonadati</taxon>
        <taxon>Pseudomonadota</taxon>
        <taxon>Betaproteobacteria</taxon>
        <taxon>Burkholderiales</taxon>
        <taxon>Burkholderiaceae</taxon>
        <taxon>Caballeronia</taxon>
    </lineage>
</organism>
<dbReference type="RefSeq" id="WP_244197805.1">
    <property type="nucleotide sequence ID" value="NZ_FCOB02000018.1"/>
</dbReference>
<feature type="transmembrane region" description="Helical" evidence="1">
    <location>
        <begin position="108"/>
        <end position="126"/>
    </location>
</feature>
<reference evidence="2" key="1">
    <citation type="submission" date="2016-01" db="EMBL/GenBank/DDBJ databases">
        <authorList>
            <person name="Peeters C."/>
        </authorList>
    </citation>
    <scope>NUCLEOTIDE SEQUENCE [LARGE SCALE GENOMIC DNA]</scope>
    <source>
        <strain evidence="2">LMG 29326</strain>
    </source>
</reference>
<dbReference type="EMBL" id="FCOB02000018">
    <property type="protein sequence ID" value="SAK75827.1"/>
    <property type="molecule type" value="Genomic_DNA"/>
</dbReference>
<dbReference type="AlphaFoldDB" id="A0A158C2P8"/>
<gene>
    <name evidence="2" type="ORF">AWB83_03865</name>
</gene>
<keyword evidence="3" id="KW-1185">Reference proteome</keyword>
<protein>
    <recommendedName>
        <fullName evidence="4">Peptidase M48 domain-containing protein</fullName>
    </recommendedName>
</protein>
<proteinExistence type="predicted"/>
<evidence type="ECO:0000313" key="2">
    <source>
        <dbReference type="EMBL" id="SAK75827.1"/>
    </source>
</evidence>
<dbReference type="STRING" id="1777144.AWB83_03865"/>
<evidence type="ECO:0008006" key="4">
    <source>
        <dbReference type="Google" id="ProtNLM"/>
    </source>
</evidence>
<name>A0A158C2P8_9BURK</name>
<keyword evidence="1" id="KW-0472">Membrane</keyword>
<feature type="transmembrane region" description="Helical" evidence="1">
    <location>
        <begin position="82"/>
        <end position="102"/>
    </location>
</feature>
<evidence type="ECO:0000256" key="1">
    <source>
        <dbReference type="SAM" id="Phobius"/>
    </source>
</evidence>
<keyword evidence="1" id="KW-1133">Transmembrane helix</keyword>
<evidence type="ECO:0000313" key="3">
    <source>
        <dbReference type="Proteomes" id="UP000054978"/>
    </source>
</evidence>
<keyword evidence="1" id="KW-0812">Transmembrane</keyword>
<comment type="caution">
    <text evidence="2">The sequence shown here is derived from an EMBL/GenBank/DDBJ whole genome shotgun (WGS) entry which is preliminary data.</text>
</comment>
<sequence>MNGLPAEEDRIRSLVAADAAALRVAPPRVRFVKTSGGPCYEALSNCIEIDRSTLALPEPLLRIVIAHEVGHATQRKTMLLDFVRTALVVAALMSVPCVMFTTLPDEELWRVSVPGFGFVLAFFACWRMRRAHGAKRAAALELDADAKAASIYGATPVLQALEVMATRGHIDAARLDAMRARLPFGACRNCCFPYGIFRCNAENLSLSESPCNQPSADRSI</sequence>
<accession>A0A158C2P8</accession>
<dbReference type="Proteomes" id="UP000054978">
    <property type="component" value="Unassembled WGS sequence"/>
</dbReference>